<evidence type="ECO:0000256" key="6">
    <source>
        <dbReference type="SAM" id="Phobius"/>
    </source>
</evidence>
<comment type="caution">
    <text evidence="7">The sequence shown here is derived from an EMBL/GenBank/DDBJ whole genome shotgun (WGS) entry which is preliminary data.</text>
</comment>
<evidence type="ECO:0000313" key="7">
    <source>
        <dbReference type="EMBL" id="CAB4021118.1"/>
    </source>
</evidence>
<comment type="subcellular location">
    <subcellularLocation>
        <location evidence="1">Membrane</location>
    </subcellularLocation>
</comment>
<dbReference type="PANTHER" id="PTHR45698">
    <property type="entry name" value="TRACE AMINE-ASSOCIATED RECEPTOR 19N-RELATED"/>
    <property type="match status" value="1"/>
</dbReference>
<keyword evidence="8" id="KW-1185">Reference proteome</keyword>
<protein>
    <submittedName>
        <fullName evidence="7">Melatonin receptor type 1A-like</fullName>
    </submittedName>
</protein>
<organism evidence="7 8">
    <name type="scientific">Paramuricea clavata</name>
    <name type="common">Red gorgonian</name>
    <name type="synonym">Violescent sea-whip</name>
    <dbReference type="NCBI Taxonomy" id="317549"/>
    <lineage>
        <taxon>Eukaryota</taxon>
        <taxon>Metazoa</taxon>
        <taxon>Cnidaria</taxon>
        <taxon>Anthozoa</taxon>
        <taxon>Octocorallia</taxon>
        <taxon>Malacalcyonacea</taxon>
        <taxon>Plexauridae</taxon>
        <taxon>Paramuricea</taxon>
    </lineage>
</organism>
<dbReference type="PANTHER" id="PTHR45698:SF1">
    <property type="entry name" value="TRACE AMINE-ASSOCIATED RECEPTOR 13C-LIKE"/>
    <property type="match status" value="1"/>
</dbReference>
<dbReference type="InterPro" id="IPR017452">
    <property type="entry name" value="GPCR_Rhodpsn_7TM"/>
</dbReference>
<evidence type="ECO:0000313" key="8">
    <source>
        <dbReference type="Proteomes" id="UP001152795"/>
    </source>
</evidence>
<dbReference type="SUPFAM" id="SSF81321">
    <property type="entry name" value="Family A G protein-coupled receptor-like"/>
    <property type="match status" value="1"/>
</dbReference>
<feature type="transmembrane region" description="Helical" evidence="6">
    <location>
        <begin position="188"/>
        <end position="210"/>
    </location>
</feature>
<accession>A0A7D9J3H5</accession>
<dbReference type="Gene3D" id="1.20.1070.10">
    <property type="entry name" value="Rhodopsin 7-helix transmembrane proteins"/>
    <property type="match status" value="1"/>
</dbReference>
<feature type="region of interest" description="Disordered" evidence="5">
    <location>
        <begin position="252"/>
        <end position="274"/>
    </location>
</feature>
<evidence type="ECO:0000256" key="1">
    <source>
        <dbReference type="ARBA" id="ARBA00004370"/>
    </source>
</evidence>
<gene>
    <name evidence="7" type="ORF">PACLA_8A003770</name>
</gene>
<proteinExistence type="predicted"/>
<feature type="transmembrane region" description="Helical" evidence="6">
    <location>
        <begin position="113"/>
        <end position="133"/>
    </location>
</feature>
<feature type="transmembrane region" description="Helical" evidence="6">
    <location>
        <begin position="66"/>
        <end position="85"/>
    </location>
</feature>
<evidence type="ECO:0000256" key="2">
    <source>
        <dbReference type="ARBA" id="ARBA00022692"/>
    </source>
</evidence>
<dbReference type="GO" id="GO:0016020">
    <property type="term" value="C:membrane"/>
    <property type="evidence" value="ECO:0007669"/>
    <property type="project" value="UniProtKB-SubCell"/>
</dbReference>
<keyword evidence="3 6" id="KW-1133">Transmembrane helix</keyword>
<dbReference type="GO" id="GO:0004930">
    <property type="term" value="F:G protein-coupled receptor activity"/>
    <property type="evidence" value="ECO:0007669"/>
    <property type="project" value="InterPro"/>
</dbReference>
<evidence type="ECO:0000256" key="3">
    <source>
        <dbReference type="ARBA" id="ARBA00022989"/>
    </source>
</evidence>
<sequence>RFLYLPPTPTYSEAAGELFCRTIWSAWVAFVLGYISIYTCLALTIERWLAVLRPTTYNSVKSKHAVYALIFVWFWGPAVNATILFRAKYIREEKRCVWTTLPVANKELPWMDFTLQSLIPFTSMVVLYCHIYYTMKRLPRLSSNRDVQLKRITVVALLACSALIIGWLPGRITFMLTKFGHLDANGEINITCVMITFLNSCVNPFLYGIYSPAFRTEYKEVFRKTFAACHWGSGDNKAFNINGHVENSLSTTPRGISAGERSPNLTNSYENSVL</sequence>
<dbReference type="Pfam" id="PF00001">
    <property type="entry name" value="7tm_1"/>
    <property type="match status" value="1"/>
</dbReference>
<dbReference type="PRINTS" id="PR00237">
    <property type="entry name" value="GPCRRHODOPSN"/>
</dbReference>
<dbReference type="InterPro" id="IPR000276">
    <property type="entry name" value="GPCR_Rhodpsn"/>
</dbReference>
<evidence type="ECO:0000256" key="5">
    <source>
        <dbReference type="SAM" id="MobiDB-lite"/>
    </source>
</evidence>
<feature type="transmembrane region" description="Helical" evidence="6">
    <location>
        <begin position="24"/>
        <end position="45"/>
    </location>
</feature>
<keyword evidence="7" id="KW-0675">Receptor</keyword>
<keyword evidence="2 6" id="KW-0812">Transmembrane</keyword>
<dbReference type="CDD" id="cd00637">
    <property type="entry name" value="7tm_classA_rhodopsin-like"/>
    <property type="match status" value="1"/>
</dbReference>
<dbReference type="Proteomes" id="UP001152795">
    <property type="component" value="Unassembled WGS sequence"/>
</dbReference>
<name>A0A7D9J3H5_PARCT</name>
<dbReference type="AlphaFoldDB" id="A0A7D9J3H5"/>
<dbReference type="OrthoDB" id="2132067at2759"/>
<feature type="compositionally biased region" description="Polar residues" evidence="5">
    <location>
        <begin position="263"/>
        <end position="274"/>
    </location>
</feature>
<evidence type="ECO:0000256" key="4">
    <source>
        <dbReference type="ARBA" id="ARBA00023136"/>
    </source>
</evidence>
<reference evidence="7" key="1">
    <citation type="submission" date="2020-04" db="EMBL/GenBank/DDBJ databases">
        <authorList>
            <person name="Alioto T."/>
            <person name="Alioto T."/>
            <person name="Gomez Garrido J."/>
        </authorList>
    </citation>
    <scope>NUCLEOTIDE SEQUENCE</scope>
    <source>
        <strain evidence="7">A484AB</strain>
    </source>
</reference>
<dbReference type="EMBL" id="CACRXK020011278">
    <property type="protein sequence ID" value="CAB4021118.1"/>
    <property type="molecule type" value="Genomic_DNA"/>
</dbReference>
<keyword evidence="4 6" id="KW-0472">Membrane</keyword>
<feature type="transmembrane region" description="Helical" evidence="6">
    <location>
        <begin position="154"/>
        <end position="176"/>
    </location>
</feature>
<feature type="non-terminal residue" evidence="7">
    <location>
        <position position="1"/>
    </location>
</feature>
<dbReference type="PROSITE" id="PS50262">
    <property type="entry name" value="G_PROTEIN_RECEP_F1_2"/>
    <property type="match status" value="1"/>
</dbReference>